<keyword evidence="3" id="KW-1185">Reference proteome</keyword>
<protein>
    <submittedName>
        <fullName evidence="2">Uncharacterized protein</fullName>
    </submittedName>
</protein>
<evidence type="ECO:0000313" key="2">
    <source>
        <dbReference type="EMBL" id="PKA67016.1"/>
    </source>
</evidence>
<feature type="region of interest" description="Disordered" evidence="1">
    <location>
        <begin position="14"/>
        <end position="33"/>
    </location>
</feature>
<dbReference type="Proteomes" id="UP000236161">
    <property type="component" value="Unassembled WGS sequence"/>
</dbReference>
<dbReference type="EMBL" id="KZ451883">
    <property type="protein sequence ID" value="PKA67016.1"/>
    <property type="molecule type" value="Genomic_DNA"/>
</dbReference>
<accession>A0A2I0BGV3</accession>
<evidence type="ECO:0000256" key="1">
    <source>
        <dbReference type="SAM" id="MobiDB-lite"/>
    </source>
</evidence>
<gene>
    <name evidence="2" type="ORF">AXF42_Ash004507</name>
</gene>
<evidence type="ECO:0000313" key="3">
    <source>
        <dbReference type="Proteomes" id="UP000236161"/>
    </source>
</evidence>
<name>A0A2I0BGV3_9ASPA</name>
<reference evidence="2 3" key="1">
    <citation type="journal article" date="2017" name="Nature">
        <title>The Apostasia genome and the evolution of orchids.</title>
        <authorList>
            <person name="Zhang G.Q."/>
            <person name="Liu K.W."/>
            <person name="Li Z."/>
            <person name="Lohaus R."/>
            <person name="Hsiao Y.Y."/>
            <person name="Niu S.C."/>
            <person name="Wang J.Y."/>
            <person name="Lin Y.C."/>
            <person name="Xu Q."/>
            <person name="Chen L.J."/>
            <person name="Yoshida K."/>
            <person name="Fujiwara S."/>
            <person name="Wang Z.W."/>
            <person name="Zhang Y.Q."/>
            <person name="Mitsuda N."/>
            <person name="Wang M."/>
            <person name="Liu G.H."/>
            <person name="Pecoraro L."/>
            <person name="Huang H.X."/>
            <person name="Xiao X.J."/>
            <person name="Lin M."/>
            <person name="Wu X.Y."/>
            <person name="Wu W.L."/>
            <person name="Chen Y.Y."/>
            <person name="Chang S.B."/>
            <person name="Sakamoto S."/>
            <person name="Ohme-Takagi M."/>
            <person name="Yagi M."/>
            <person name="Zeng S.J."/>
            <person name="Shen C.Y."/>
            <person name="Yeh C.M."/>
            <person name="Luo Y.B."/>
            <person name="Tsai W.C."/>
            <person name="Van de Peer Y."/>
            <person name="Liu Z.J."/>
        </authorList>
    </citation>
    <scope>NUCLEOTIDE SEQUENCE [LARGE SCALE GENOMIC DNA]</scope>
    <source>
        <strain evidence="3">cv. Shenzhen</strain>
        <tissue evidence="2">Stem</tissue>
    </source>
</reference>
<dbReference type="AlphaFoldDB" id="A0A2I0BGV3"/>
<proteinExistence type="predicted"/>
<organism evidence="2 3">
    <name type="scientific">Apostasia shenzhenica</name>
    <dbReference type="NCBI Taxonomy" id="1088818"/>
    <lineage>
        <taxon>Eukaryota</taxon>
        <taxon>Viridiplantae</taxon>
        <taxon>Streptophyta</taxon>
        <taxon>Embryophyta</taxon>
        <taxon>Tracheophyta</taxon>
        <taxon>Spermatophyta</taxon>
        <taxon>Magnoliopsida</taxon>
        <taxon>Liliopsida</taxon>
        <taxon>Asparagales</taxon>
        <taxon>Orchidaceae</taxon>
        <taxon>Apostasioideae</taxon>
        <taxon>Apostasia</taxon>
    </lineage>
</organism>
<sequence length="97" mass="10667">MTSRLLRQVRHDAPQRALFTEPGGGRSTSDLGRASFAKPERGRAYLAEPDTTCTSLGSPCFTQLATSNGFRELLGTPTTMLRHLRVGRQLLLLLLLL</sequence>